<sequence length="30" mass="2978">MSSDTTSSGDEPPVASSSPVHPRADCCGSL</sequence>
<dbReference type="AlphaFoldDB" id="A0A0A9AKS9"/>
<reference evidence="2" key="1">
    <citation type="submission" date="2014-09" db="EMBL/GenBank/DDBJ databases">
        <authorList>
            <person name="Magalhaes I.L.F."/>
            <person name="Oliveira U."/>
            <person name="Santos F.R."/>
            <person name="Vidigal T.H.D.A."/>
            <person name="Brescovit A.D."/>
            <person name="Santos A.J."/>
        </authorList>
    </citation>
    <scope>NUCLEOTIDE SEQUENCE</scope>
    <source>
        <tissue evidence="2">Shoot tissue taken approximately 20 cm above the soil surface</tissue>
    </source>
</reference>
<feature type="compositionally biased region" description="Polar residues" evidence="1">
    <location>
        <begin position="1"/>
        <end position="19"/>
    </location>
</feature>
<dbReference type="EMBL" id="GBRH01250228">
    <property type="protein sequence ID" value="JAD47667.1"/>
    <property type="molecule type" value="Transcribed_RNA"/>
</dbReference>
<name>A0A0A9AKS9_ARUDO</name>
<reference evidence="2" key="2">
    <citation type="journal article" date="2015" name="Data Brief">
        <title>Shoot transcriptome of the giant reed, Arundo donax.</title>
        <authorList>
            <person name="Barrero R.A."/>
            <person name="Guerrero F.D."/>
            <person name="Moolhuijzen P."/>
            <person name="Goolsby J.A."/>
            <person name="Tidwell J."/>
            <person name="Bellgard S.E."/>
            <person name="Bellgard M.I."/>
        </authorList>
    </citation>
    <scope>NUCLEOTIDE SEQUENCE</scope>
    <source>
        <tissue evidence="2">Shoot tissue taken approximately 20 cm above the soil surface</tissue>
    </source>
</reference>
<protein>
    <submittedName>
        <fullName evidence="2">Uncharacterized protein</fullName>
    </submittedName>
</protein>
<organism evidence="2">
    <name type="scientific">Arundo donax</name>
    <name type="common">Giant reed</name>
    <name type="synonym">Donax arundinaceus</name>
    <dbReference type="NCBI Taxonomy" id="35708"/>
    <lineage>
        <taxon>Eukaryota</taxon>
        <taxon>Viridiplantae</taxon>
        <taxon>Streptophyta</taxon>
        <taxon>Embryophyta</taxon>
        <taxon>Tracheophyta</taxon>
        <taxon>Spermatophyta</taxon>
        <taxon>Magnoliopsida</taxon>
        <taxon>Liliopsida</taxon>
        <taxon>Poales</taxon>
        <taxon>Poaceae</taxon>
        <taxon>PACMAD clade</taxon>
        <taxon>Arundinoideae</taxon>
        <taxon>Arundineae</taxon>
        <taxon>Arundo</taxon>
    </lineage>
</organism>
<feature type="region of interest" description="Disordered" evidence="1">
    <location>
        <begin position="1"/>
        <end position="30"/>
    </location>
</feature>
<evidence type="ECO:0000313" key="2">
    <source>
        <dbReference type="EMBL" id="JAD47667.1"/>
    </source>
</evidence>
<proteinExistence type="predicted"/>
<evidence type="ECO:0000256" key="1">
    <source>
        <dbReference type="SAM" id="MobiDB-lite"/>
    </source>
</evidence>
<accession>A0A0A9AKS9</accession>